<evidence type="ECO:0000313" key="1">
    <source>
        <dbReference type="EMBL" id="GJT70297.1"/>
    </source>
</evidence>
<dbReference type="Proteomes" id="UP001151760">
    <property type="component" value="Unassembled WGS sequence"/>
</dbReference>
<keyword evidence="1" id="KW-0695">RNA-directed DNA polymerase</keyword>
<proteinExistence type="predicted"/>
<keyword evidence="2" id="KW-1185">Reference proteome</keyword>
<dbReference type="EMBL" id="BQNB010018064">
    <property type="protein sequence ID" value="GJT70297.1"/>
    <property type="molecule type" value="Genomic_DNA"/>
</dbReference>
<keyword evidence="1" id="KW-0808">Transferase</keyword>
<reference evidence="1" key="2">
    <citation type="submission" date="2022-01" db="EMBL/GenBank/DDBJ databases">
        <authorList>
            <person name="Yamashiro T."/>
            <person name="Shiraishi A."/>
            <person name="Satake H."/>
            <person name="Nakayama K."/>
        </authorList>
    </citation>
    <scope>NUCLEOTIDE SEQUENCE</scope>
</reference>
<dbReference type="PANTHER" id="PTHR47266">
    <property type="entry name" value="ENDONUCLEASE-RELATED"/>
    <property type="match status" value="1"/>
</dbReference>
<accession>A0ABQ5G638</accession>
<reference evidence="1" key="1">
    <citation type="journal article" date="2022" name="Int. J. Mol. Sci.">
        <title>Draft Genome of Tanacetum Coccineum: Genomic Comparison of Closely Related Tanacetum-Family Plants.</title>
        <authorList>
            <person name="Yamashiro T."/>
            <person name="Shiraishi A."/>
            <person name="Nakayama K."/>
            <person name="Satake H."/>
        </authorList>
    </citation>
    <scope>NUCLEOTIDE SEQUENCE</scope>
</reference>
<keyword evidence="1" id="KW-0548">Nucleotidyltransferase</keyword>
<dbReference type="InterPro" id="IPR052160">
    <property type="entry name" value="Gypsy_RT_Integrase-like"/>
</dbReference>
<organism evidence="1 2">
    <name type="scientific">Tanacetum coccineum</name>
    <dbReference type="NCBI Taxonomy" id="301880"/>
    <lineage>
        <taxon>Eukaryota</taxon>
        <taxon>Viridiplantae</taxon>
        <taxon>Streptophyta</taxon>
        <taxon>Embryophyta</taxon>
        <taxon>Tracheophyta</taxon>
        <taxon>Spermatophyta</taxon>
        <taxon>Magnoliopsida</taxon>
        <taxon>eudicotyledons</taxon>
        <taxon>Gunneridae</taxon>
        <taxon>Pentapetalae</taxon>
        <taxon>asterids</taxon>
        <taxon>campanulids</taxon>
        <taxon>Asterales</taxon>
        <taxon>Asteraceae</taxon>
        <taxon>Asteroideae</taxon>
        <taxon>Anthemideae</taxon>
        <taxon>Anthemidinae</taxon>
        <taxon>Tanacetum</taxon>
    </lineage>
</organism>
<dbReference type="GO" id="GO:0003964">
    <property type="term" value="F:RNA-directed DNA polymerase activity"/>
    <property type="evidence" value="ECO:0007669"/>
    <property type="project" value="UniProtKB-KW"/>
</dbReference>
<name>A0ABQ5G638_9ASTR</name>
<evidence type="ECO:0000313" key="2">
    <source>
        <dbReference type="Proteomes" id="UP001151760"/>
    </source>
</evidence>
<gene>
    <name evidence="1" type="ORF">Tco_1029583</name>
</gene>
<comment type="caution">
    <text evidence="1">The sequence shown here is derived from an EMBL/GenBank/DDBJ whole genome shotgun (WGS) entry which is preliminary data.</text>
</comment>
<protein>
    <submittedName>
        <fullName evidence="1">Reverse transcriptase domain-containing protein</fullName>
    </submittedName>
</protein>
<sequence length="196" mass="22724">MGELTKEEIVDEFPDEHLMILKAKLNDDEPCDALWAFKTAYKTPTGCTPFTLVYGKSCHLPVEIEYKAYWALKQCNMDHTAAAKNHFMELNELMELGDEAYENTRIYKERTKKWHDSRLRGDKDFKIGEKVLLFNSRLRLHPGKIKSKWFGPFVVKIVYPYGAVEIIDKNGSGFMVNDQRLKNTMMEVSTQMITSS</sequence>